<comment type="caution">
    <text evidence="1">The sequence shown here is derived from an EMBL/GenBank/DDBJ whole genome shotgun (WGS) entry which is preliminary data.</text>
</comment>
<evidence type="ECO:0000313" key="1">
    <source>
        <dbReference type="EMBL" id="GGB18362.1"/>
    </source>
</evidence>
<organism evidence="1 2">
    <name type="scientific">Agarivorans gilvus</name>
    <dbReference type="NCBI Taxonomy" id="680279"/>
    <lineage>
        <taxon>Bacteria</taxon>
        <taxon>Pseudomonadati</taxon>
        <taxon>Pseudomonadota</taxon>
        <taxon>Gammaproteobacteria</taxon>
        <taxon>Alteromonadales</taxon>
        <taxon>Alteromonadaceae</taxon>
        <taxon>Agarivorans</taxon>
    </lineage>
</organism>
<evidence type="ECO:0000313" key="2">
    <source>
        <dbReference type="Proteomes" id="UP000651977"/>
    </source>
</evidence>
<reference evidence="2" key="1">
    <citation type="journal article" date="2019" name="Int. J. Syst. Evol. Microbiol.">
        <title>The Global Catalogue of Microorganisms (GCM) 10K type strain sequencing project: providing services to taxonomists for standard genome sequencing and annotation.</title>
        <authorList>
            <consortium name="The Broad Institute Genomics Platform"/>
            <consortium name="The Broad Institute Genome Sequencing Center for Infectious Disease"/>
            <person name="Wu L."/>
            <person name="Ma J."/>
        </authorList>
    </citation>
    <scope>NUCLEOTIDE SEQUENCE [LARGE SCALE GENOMIC DNA]</scope>
    <source>
        <strain evidence="2">CGMCC 1.10131</strain>
    </source>
</reference>
<accession>A0ABQ1I5C2</accession>
<keyword evidence="2" id="KW-1185">Reference proteome</keyword>
<proteinExistence type="predicted"/>
<sequence length="72" mass="8125">MIRKIAKHTSSNGIVFSVILPLFSLPSSAYLLAKNLGCQFFISANSFLKPIRQQLVLMLHYKVRNLALPFAF</sequence>
<name>A0ABQ1I5C2_9ALTE</name>
<dbReference type="Proteomes" id="UP000651977">
    <property type="component" value="Unassembled WGS sequence"/>
</dbReference>
<gene>
    <name evidence="1" type="ORF">GCM10007414_34730</name>
</gene>
<protein>
    <submittedName>
        <fullName evidence="1">Uncharacterized protein</fullName>
    </submittedName>
</protein>
<dbReference type="EMBL" id="BMDY01000026">
    <property type="protein sequence ID" value="GGB18362.1"/>
    <property type="molecule type" value="Genomic_DNA"/>
</dbReference>